<reference evidence="2" key="1">
    <citation type="submission" date="2017-09" db="EMBL/GenBank/DDBJ databases">
        <title>Metaegenomics of thermophilic ammonia-oxidizing enrichment culture.</title>
        <authorList>
            <person name="Kato S."/>
            <person name="Suzuki K."/>
        </authorList>
    </citation>
    <scope>NUCLEOTIDE SEQUENCE [LARGE SCALE GENOMIC DNA]</scope>
</reference>
<accession>A0A2H5Y5M3</accession>
<proteinExistence type="predicted"/>
<dbReference type="Proteomes" id="UP000236642">
    <property type="component" value="Unassembled WGS sequence"/>
</dbReference>
<evidence type="ECO:0000313" key="1">
    <source>
        <dbReference type="EMBL" id="GBD08740.1"/>
    </source>
</evidence>
<dbReference type="EMBL" id="BEHY01000016">
    <property type="protein sequence ID" value="GBD08740.1"/>
    <property type="molecule type" value="Genomic_DNA"/>
</dbReference>
<comment type="caution">
    <text evidence="1">The sequence shown here is derived from an EMBL/GenBank/DDBJ whole genome shotgun (WGS) entry which is preliminary data.</text>
</comment>
<evidence type="ECO:0000313" key="2">
    <source>
        <dbReference type="Proteomes" id="UP000236642"/>
    </source>
</evidence>
<dbReference type="AlphaFoldDB" id="A0A2H5Y5M3"/>
<organism evidence="1 2">
    <name type="scientific">Candidatus Thermoflexus japonica</name>
    <dbReference type="NCBI Taxonomy" id="2035417"/>
    <lineage>
        <taxon>Bacteria</taxon>
        <taxon>Bacillati</taxon>
        <taxon>Chloroflexota</taxon>
        <taxon>Thermoflexia</taxon>
        <taxon>Thermoflexales</taxon>
        <taxon>Thermoflexaceae</taxon>
        <taxon>Thermoflexus</taxon>
    </lineage>
</organism>
<protein>
    <submittedName>
        <fullName evidence="1">Uncharacterized protein</fullName>
    </submittedName>
</protein>
<sequence>MRTPYGAECPFYYEDYHRGRQTQACRLIERTPGGGTWKPYLCATCSVPGVVRANACPHLALEARVVKTWWGLREQVRIYAVCALRLVEVPRPEIGCGECHRHRLPPLEAERPSE</sequence>
<gene>
    <name evidence="1" type="ORF">HRbin22_00981</name>
</gene>
<name>A0A2H5Y5M3_9CHLR</name>